<evidence type="ECO:0000313" key="4">
    <source>
        <dbReference type="Proteomes" id="UP000515472"/>
    </source>
</evidence>
<accession>A0A6S6LYV6</accession>
<gene>
    <name evidence="3" type="ORF">GEOBRER4_n2095</name>
</gene>
<feature type="signal peptide" evidence="1">
    <location>
        <begin position="1"/>
        <end position="24"/>
    </location>
</feature>
<dbReference type="KEGG" id="gbn:GEOBRER4_20170"/>
<reference evidence="3 4" key="1">
    <citation type="submission" date="2020-06" db="EMBL/GenBank/DDBJ databases">
        <title>Interaction of electrochemicaly active bacteria, Geobacter bremensis R4 on different carbon anode.</title>
        <authorList>
            <person name="Meng L."/>
            <person name="Yoshida N."/>
        </authorList>
    </citation>
    <scope>NUCLEOTIDE SEQUENCE [LARGE SCALE GENOMIC DNA]</scope>
    <source>
        <strain evidence="3 4">R4</strain>
    </source>
</reference>
<proteinExistence type="predicted"/>
<organism evidence="3 4">
    <name type="scientific">Citrifermentans bremense</name>
    <dbReference type="NCBI Taxonomy" id="60035"/>
    <lineage>
        <taxon>Bacteria</taxon>
        <taxon>Pseudomonadati</taxon>
        <taxon>Thermodesulfobacteriota</taxon>
        <taxon>Desulfuromonadia</taxon>
        <taxon>Geobacterales</taxon>
        <taxon>Geobacteraceae</taxon>
        <taxon>Citrifermentans</taxon>
    </lineage>
</organism>
<sequence>MKRFPLILIFAVLLNCQLLGQASAGFFGFGSEDKGKSGLDFSKGYDLNTVGTFSGRVTASPRLAENEQYIIEIESGSETVNLSVGPDSFWEKKGIPVKVNDEVTAKGARAQGRDGKTYLLTQKLVNRSTGKQLEIRSDRGEPAWSGRSAAGAAQMRGGIGFQGGGFMRGGGMMGGGGMMRR</sequence>
<name>A0A6S6LYV6_9BACT</name>
<dbReference type="RefSeq" id="WP_185242207.1">
    <property type="nucleotide sequence ID" value="NZ_AP023213.1"/>
</dbReference>
<keyword evidence="4" id="KW-1185">Reference proteome</keyword>
<feature type="domain" description="Magnetosome protein MamS/MamX" evidence="2">
    <location>
        <begin position="49"/>
        <end position="121"/>
    </location>
</feature>
<evidence type="ECO:0000259" key="2">
    <source>
        <dbReference type="Pfam" id="PF26390"/>
    </source>
</evidence>
<dbReference type="EMBL" id="AP023213">
    <property type="protein sequence ID" value="BCG47267.1"/>
    <property type="molecule type" value="Genomic_DNA"/>
</dbReference>
<dbReference type="Pfam" id="PF26390">
    <property type="entry name" value="MamS_MamX"/>
    <property type="match status" value="1"/>
</dbReference>
<feature type="chain" id="PRO_5028355526" description="Magnetosome protein MamS/MamX domain-containing protein" evidence="1">
    <location>
        <begin position="25"/>
        <end position="181"/>
    </location>
</feature>
<keyword evidence="1" id="KW-0732">Signal</keyword>
<evidence type="ECO:0000313" key="3">
    <source>
        <dbReference type="EMBL" id="BCG47267.1"/>
    </source>
</evidence>
<protein>
    <recommendedName>
        <fullName evidence="2">Magnetosome protein MamS/MamX domain-containing protein</fullName>
    </recommendedName>
</protein>
<dbReference type="AlphaFoldDB" id="A0A6S6LYV6"/>
<dbReference type="Proteomes" id="UP000515472">
    <property type="component" value="Chromosome"/>
</dbReference>
<evidence type="ECO:0000256" key="1">
    <source>
        <dbReference type="SAM" id="SignalP"/>
    </source>
</evidence>
<dbReference type="InterPro" id="IPR058837">
    <property type="entry name" value="MamS_MamX_dom"/>
</dbReference>